<feature type="transmembrane region" description="Helical" evidence="6">
    <location>
        <begin position="82"/>
        <end position="101"/>
    </location>
</feature>
<evidence type="ECO:0000256" key="6">
    <source>
        <dbReference type="SAM" id="Phobius"/>
    </source>
</evidence>
<evidence type="ECO:0000313" key="8">
    <source>
        <dbReference type="Proteomes" id="UP000663586"/>
    </source>
</evidence>
<evidence type="ECO:0000313" key="7">
    <source>
        <dbReference type="EMBL" id="QSG03840.1"/>
    </source>
</evidence>
<dbReference type="Pfam" id="PF06146">
    <property type="entry name" value="PsiE"/>
    <property type="match status" value="1"/>
</dbReference>
<evidence type="ECO:0000256" key="2">
    <source>
        <dbReference type="ARBA" id="ARBA00022475"/>
    </source>
</evidence>
<keyword evidence="3 6" id="KW-0812">Transmembrane</keyword>
<dbReference type="KEGG" id="hara:AArcS_2644"/>
<keyword evidence="4 6" id="KW-1133">Transmembrane helix</keyword>
<dbReference type="Proteomes" id="UP000663586">
    <property type="component" value="Chromosome"/>
</dbReference>
<name>A0A897MNU2_9EURY</name>
<keyword evidence="5 6" id="KW-0472">Membrane</keyword>
<evidence type="ECO:0000256" key="3">
    <source>
        <dbReference type="ARBA" id="ARBA00022692"/>
    </source>
</evidence>
<evidence type="ECO:0000256" key="5">
    <source>
        <dbReference type="ARBA" id="ARBA00023136"/>
    </source>
</evidence>
<protein>
    <submittedName>
        <fullName evidence="7">Uncharacterized membrane protein, DUF373 family</fullName>
    </submittedName>
</protein>
<sequence length="169" mass="18708">MAGKEERTRTNGLVRDSFFYPTGHSTCMGNRLRQLSAPSQTAMDWLVLATAYVLLILFLVGVFDILIGLYELFVTGQFTEPVALVRLLDTVLLLLIIVEVHRTLLAYVRDGPVVRTVIGAAIIAVAREIISFRLDDFATTDDALVAATAFALLLIVLVIAYYVVYARIE</sequence>
<comment type="subcellular location">
    <subcellularLocation>
        <location evidence="1">Cell membrane</location>
        <topology evidence="1">Multi-pass membrane protein</topology>
    </subcellularLocation>
</comment>
<feature type="transmembrane region" description="Helical" evidence="6">
    <location>
        <begin position="45"/>
        <end position="70"/>
    </location>
</feature>
<keyword evidence="8" id="KW-1185">Reference proteome</keyword>
<accession>A0A897MNU2</accession>
<dbReference type="AlphaFoldDB" id="A0A897MNU2"/>
<gene>
    <name evidence="7" type="ORF">AArcS_2644</name>
</gene>
<dbReference type="EMBL" id="CP064786">
    <property type="protein sequence ID" value="QSG03840.1"/>
    <property type="molecule type" value="Genomic_DNA"/>
</dbReference>
<proteinExistence type="predicted"/>
<feature type="transmembrane region" description="Helical" evidence="6">
    <location>
        <begin position="113"/>
        <end position="132"/>
    </location>
</feature>
<keyword evidence="2" id="KW-1003">Cell membrane</keyword>
<feature type="transmembrane region" description="Helical" evidence="6">
    <location>
        <begin position="144"/>
        <end position="164"/>
    </location>
</feature>
<evidence type="ECO:0000256" key="1">
    <source>
        <dbReference type="ARBA" id="ARBA00004651"/>
    </source>
</evidence>
<organism evidence="7 8">
    <name type="scientific">Natranaeroarchaeum sulfidigenes</name>
    <dbReference type="NCBI Taxonomy" id="2784880"/>
    <lineage>
        <taxon>Archaea</taxon>
        <taxon>Methanobacteriati</taxon>
        <taxon>Methanobacteriota</taxon>
        <taxon>Stenosarchaea group</taxon>
        <taxon>Halobacteria</taxon>
        <taxon>Halobacteriales</taxon>
        <taxon>Natronoarchaeaceae</taxon>
        <taxon>Natranaeroarchaeum</taxon>
    </lineage>
</organism>
<reference evidence="7" key="1">
    <citation type="submission" date="2020-11" db="EMBL/GenBank/DDBJ databases">
        <title>Carbohydrate-dependent, anaerobic sulfur respiration: A novel catabolism in halophilic archaea.</title>
        <authorList>
            <person name="Sorokin D.Y."/>
            <person name="Messina E."/>
            <person name="Smedile F."/>
            <person name="La Cono V."/>
            <person name="Hallsworth J.E."/>
            <person name="Yakimov M.M."/>
        </authorList>
    </citation>
    <scope>NUCLEOTIDE SEQUENCE</scope>
    <source>
        <strain evidence="7">AArc-S</strain>
    </source>
</reference>
<evidence type="ECO:0000256" key="4">
    <source>
        <dbReference type="ARBA" id="ARBA00022989"/>
    </source>
</evidence>
<dbReference type="InterPro" id="IPR020948">
    <property type="entry name" value="P_starv_induced_PsiE-like"/>
</dbReference>
<dbReference type="GO" id="GO:0005886">
    <property type="term" value="C:plasma membrane"/>
    <property type="evidence" value="ECO:0007669"/>
    <property type="project" value="UniProtKB-SubCell"/>
</dbReference>